<dbReference type="EMBL" id="JADEYC010000018">
    <property type="protein sequence ID" value="MBE9375184.1"/>
    <property type="molecule type" value="Genomic_DNA"/>
</dbReference>
<accession>A0A929B8I2</accession>
<organism evidence="5 6">
    <name type="scientific">Saccharopolyspora montiporae</name>
    <dbReference type="NCBI Taxonomy" id="2781240"/>
    <lineage>
        <taxon>Bacteria</taxon>
        <taxon>Bacillati</taxon>
        <taxon>Actinomycetota</taxon>
        <taxon>Actinomycetes</taxon>
        <taxon>Pseudonocardiales</taxon>
        <taxon>Pseudonocardiaceae</taxon>
        <taxon>Saccharopolyspora</taxon>
    </lineage>
</organism>
<dbReference type="Pfam" id="PF14011">
    <property type="entry name" value="ESX-1_EspG"/>
    <property type="match status" value="1"/>
</dbReference>
<evidence type="ECO:0000256" key="2">
    <source>
        <dbReference type="ARBA" id="ARBA00006411"/>
    </source>
</evidence>
<evidence type="ECO:0000256" key="3">
    <source>
        <dbReference type="ARBA" id="ARBA00022490"/>
    </source>
</evidence>
<comment type="caution">
    <text evidence="5">The sequence shown here is derived from an EMBL/GenBank/DDBJ whole genome shotgun (WGS) entry which is preliminary data.</text>
</comment>
<keyword evidence="3" id="KW-0963">Cytoplasm</keyword>
<sequence length="269" mass="28657">MTAPHDTRGVQLSALEFDVLNEHLALDTVPLVLKVDSPGRTRQERAELVGTAWDALTARGLVGSREPDPEIERALRLLARPDREVDARIWSGGSVRVLAAAQDSAAEGVLVIKRDDALTLRPAAPGGLAREALSVLTGAPAGPGRSVSIPSTALDEAASAAGDDVSRLPQELQRRDVRGDDAQELARMVAAPTATGQFGAAVRNRSARRVRAGHVVGFFDTAQGRYLQLRRSSPSGQPWSTVAPVDERTLLGHVSELLRGVLGETPARW</sequence>
<proteinExistence type="inferred from homology"/>
<dbReference type="RefSeq" id="WP_193928608.1">
    <property type="nucleotide sequence ID" value="NZ_JADEYC010000018.1"/>
</dbReference>
<evidence type="ECO:0000313" key="5">
    <source>
        <dbReference type="EMBL" id="MBE9375184.1"/>
    </source>
</evidence>
<protein>
    <submittedName>
        <fullName evidence="5">ESX secretion-associated protein EspG</fullName>
    </submittedName>
</protein>
<dbReference type="AlphaFoldDB" id="A0A929B8I2"/>
<comment type="subcellular location">
    <subcellularLocation>
        <location evidence="1">Cytoplasm</location>
    </subcellularLocation>
</comment>
<evidence type="ECO:0000256" key="4">
    <source>
        <dbReference type="ARBA" id="ARBA00023186"/>
    </source>
</evidence>
<gene>
    <name evidence="5" type="ORF">IQ251_12095</name>
</gene>
<evidence type="ECO:0000256" key="1">
    <source>
        <dbReference type="ARBA" id="ARBA00004496"/>
    </source>
</evidence>
<comment type="similarity">
    <text evidence="2">Belongs to the EspG family.</text>
</comment>
<keyword evidence="4" id="KW-0143">Chaperone</keyword>
<evidence type="ECO:0000313" key="6">
    <source>
        <dbReference type="Proteomes" id="UP000598360"/>
    </source>
</evidence>
<name>A0A929B8I2_9PSEU</name>
<reference evidence="5" key="1">
    <citation type="submission" date="2020-10" db="EMBL/GenBank/DDBJ databases">
        <title>Diversity and distribution of actinomycetes associated with coral in the coast of Hainan.</title>
        <authorList>
            <person name="Li F."/>
        </authorList>
    </citation>
    <scope>NUCLEOTIDE SEQUENCE</scope>
    <source>
        <strain evidence="5">HNM0983</strain>
    </source>
</reference>
<dbReference type="Proteomes" id="UP000598360">
    <property type="component" value="Unassembled WGS sequence"/>
</dbReference>
<keyword evidence="6" id="KW-1185">Reference proteome</keyword>
<dbReference type="InterPro" id="IPR025734">
    <property type="entry name" value="EspG"/>
</dbReference>